<dbReference type="GO" id="GO:0004722">
    <property type="term" value="F:protein serine/threonine phosphatase activity"/>
    <property type="evidence" value="ECO:0007669"/>
    <property type="project" value="UniProtKB-EC"/>
</dbReference>
<dbReference type="GeneID" id="73382127"/>
<comment type="catalytic activity">
    <reaction evidence="1">
        <text>O-phospho-L-threonyl-[protein] + H2O = L-threonyl-[protein] + phosphate</text>
        <dbReference type="Rhea" id="RHEA:47004"/>
        <dbReference type="Rhea" id="RHEA-COMP:11060"/>
        <dbReference type="Rhea" id="RHEA-COMP:11605"/>
        <dbReference type="ChEBI" id="CHEBI:15377"/>
        <dbReference type="ChEBI" id="CHEBI:30013"/>
        <dbReference type="ChEBI" id="CHEBI:43474"/>
        <dbReference type="ChEBI" id="CHEBI:61977"/>
        <dbReference type="EC" id="3.1.3.16"/>
    </reaction>
</comment>
<dbReference type="SUPFAM" id="SSF81606">
    <property type="entry name" value="PP2C-like"/>
    <property type="match status" value="1"/>
</dbReference>
<dbReference type="Gene3D" id="3.60.40.10">
    <property type="entry name" value="PPM-type phosphatase domain"/>
    <property type="match status" value="1"/>
</dbReference>
<gene>
    <name evidence="4" type="ORF">KGF56_004512</name>
</gene>
<feature type="compositionally biased region" description="Low complexity" evidence="2">
    <location>
        <begin position="56"/>
        <end position="67"/>
    </location>
</feature>
<evidence type="ECO:0000256" key="2">
    <source>
        <dbReference type="SAM" id="MobiDB-lite"/>
    </source>
</evidence>
<comment type="caution">
    <text evidence="4">The sequence shown here is derived from an EMBL/GenBank/DDBJ whole genome shotgun (WGS) entry which is preliminary data.</text>
</comment>
<evidence type="ECO:0000313" key="4">
    <source>
        <dbReference type="EMBL" id="KAI3402631.2"/>
    </source>
</evidence>
<comment type="cofactor">
    <cofactor evidence="1">
        <name>Mg(2+)</name>
        <dbReference type="ChEBI" id="CHEBI:18420"/>
    </cofactor>
</comment>
<dbReference type="Proteomes" id="UP001202479">
    <property type="component" value="Unassembled WGS sequence"/>
</dbReference>
<dbReference type="Pfam" id="PF07228">
    <property type="entry name" value="SpoIIE"/>
    <property type="match status" value="1"/>
</dbReference>
<reference evidence="4" key="1">
    <citation type="journal article" date="2022" name="DNA Res.">
        <title>Genome analysis of five recently described species of the CUG-Ser clade uncovers Candida theae as a new hybrid lineage with pathogenic potential in the Candida parapsilosis species complex.</title>
        <authorList>
            <person name="Mixao V."/>
            <person name="Del Olmo V."/>
            <person name="Hegedusova E."/>
            <person name="Saus E."/>
            <person name="Pryszcz L."/>
            <person name="Cillingova A."/>
            <person name="Nosek J."/>
            <person name="Gabaldon T."/>
        </authorList>
    </citation>
    <scope>NUCLEOTIDE SEQUENCE</scope>
    <source>
        <strain evidence="4">CBS 10844</strain>
    </source>
</reference>
<accession>A0AAI9WVX4</accession>
<evidence type="ECO:0000313" key="5">
    <source>
        <dbReference type="Proteomes" id="UP001202479"/>
    </source>
</evidence>
<feature type="compositionally biased region" description="Low complexity" evidence="2">
    <location>
        <begin position="28"/>
        <end position="46"/>
    </location>
</feature>
<organism evidence="4 5">
    <name type="scientific">Candida oxycetoniae</name>
    <dbReference type="NCBI Taxonomy" id="497107"/>
    <lineage>
        <taxon>Eukaryota</taxon>
        <taxon>Fungi</taxon>
        <taxon>Dikarya</taxon>
        <taxon>Ascomycota</taxon>
        <taxon>Saccharomycotina</taxon>
        <taxon>Pichiomycetes</taxon>
        <taxon>Debaryomycetaceae</taxon>
        <taxon>Candida/Lodderomyces clade</taxon>
        <taxon>Candida</taxon>
    </lineage>
</organism>
<protein>
    <recommendedName>
        <fullName evidence="1">Protein phosphatase</fullName>
        <ecNumber evidence="1">3.1.3.16</ecNumber>
    </recommendedName>
</protein>
<dbReference type="SMART" id="SM00331">
    <property type="entry name" value="PP2C_SIG"/>
    <property type="match status" value="1"/>
</dbReference>
<comment type="catalytic activity">
    <reaction evidence="1">
        <text>O-phospho-L-seryl-[protein] + H2O = L-seryl-[protein] + phosphate</text>
        <dbReference type="Rhea" id="RHEA:20629"/>
        <dbReference type="Rhea" id="RHEA-COMP:9863"/>
        <dbReference type="Rhea" id="RHEA-COMP:11604"/>
        <dbReference type="ChEBI" id="CHEBI:15377"/>
        <dbReference type="ChEBI" id="CHEBI:29999"/>
        <dbReference type="ChEBI" id="CHEBI:43474"/>
        <dbReference type="ChEBI" id="CHEBI:83421"/>
        <dbReference type="EC" id="3.1.3.16"/>
    </reaction>
</comment>
<dbReference type="InterPro" id="IPR036457">
    <property type="entry name" value="PPM-type-like_dom_sf"/>
</dbReference>
<proteinExistence type="inferred from homology"/>
<dbReference type="InterPro" id="IPR039123">
    <property type="entry name" value="PPTC7"/>
</dbReference>
<dbReference type="PANTHER" id="PTHR12320:SF1">
    <property type="entry name" value="PROTEIN PHOSPHATASE PTC7 HOMOLOG"/>
    <property type="match status" value="1"/>
</dbReference>
<keyword evidence="1" id="KW-0479">Metal-binding</keyword>
<dbReference type="PROSITE" id="PS51746">
    <property type="entry name" value="PPM_2"/>
    <property type="match status" value="1"/>
</dbReference>
<keyword evidence="1" id="KW-0904">Protein phosphatase</keyword>
<keyword evidence="1" id="KW-0460">Magnesium</keyword>
<comment type="similarity">
    <text evidence="1">Belongs to the PP2C family.</text>
</comment>
<name>A0AAI9WVX4_9ASCO</name>
<dbReference type="PANTHER" id="PTHR12320">
    <property type="entry name" value="PROTEIN PHOSPHATASE 2C"/>
    <property type="match status" value="1"/>
</dbReference>
<dbReference type="FunFam" id="3.60.40.10:FF:000093">
    <property type="entry name" value="Type 2C protein Phosphatase"/>
    <property type="match status" value="1"/>
</dbReference>
<dbReference type="SMART" id="SM00332">
    <property type="entry name" value="PP2Cc"/>
    <property type="match status" value="1"/>
</dbReference>
<evidence type="ECO:0000259" key="3">
    <source>
        <dbReference type="PROSITE" id="PS51746"/>
    </source>
</evidence>
<dbReference type="CDD" id="cd00143">
    <property type="entry name" value="PP2Cc"/>
    <property type="match status" value="1"/>
</dbReference>
<comment type="cofactor">
    <cofactor evidence="1">
        <name>Mn(2+)</name>
        <dbReference type="ChEBI" id="CHEBI:29035"/>
    </cofactor>
</comment>
<dbReference type="InterPro" id="IPR001932">
    <property type="entry name" value="PPM-type_phosphatase-like_dom"/>
</dbReference>
<dbReference type="AlphaFoldDB" id="A0AAI9WVX4"/>
<sequence length="378" mass="40816">MLLSLLIKRSSVPINWNVFKVSIYSTSRNLSGSSSSWGSYSSNGSKSSGGGGGGSSTAANTLSGTSVPPASSTSASLNYDTALTSFTNYSVAVAYQPKDRKKASTNLFKKKPLNNSAAVNSPIGEDNLFVSKELRDGSIAVGVADGVGGWSEAGYDSSAISRELCASIKKAFEKQQSSARASSPKELLDFAFKEVLKSDKVEIGGTTACLGVFTPDSKILRVANLGDSWCGLFRDNKLIENTKFQTHNFNTPFQLAKIPETIVRQAAMEGRRYIIDTPQMADEYIWNCQKDDIVIFATDGVTDNIVPQDIEIFLNDHLKDNKNVQLDAVANTLVDEVVKVSKDPNYPSAFAQELSKITGQRYLGGKEDDVSLVLIRVL</sequence>
<feature type="region of interest" description="Disordered" evidence="2">
    <location>
        <begin position="28"/>
        <end position="67"/>
    </location>
</feature>
<feature type="domain" description="PPM-type phosphatase" evidence="3">
    <location>
        <begin position="116"/>
        <end position="377"/>
    </location>
</feature>
<dbReference type="RefSeq" id="XP_049178378.1">
    <property type="nucleotide sequence ID" value="XM_049325959.1"/>
</dbReference>
<keyword evidence="5" id="KW-1185">Reference proteome</keyword>
<keyword evidence="1" id="KW-0464">Manganese</keyword>
<dbReference type="EMBL" id="JAHUZD010000142">
    <property type="protein sequence ID" value="KAI3402631.2"/>
    <property type="molecule type" value="Genomic_DNA"/>
</dbReference>
<dbReference type="GO" id="GO:0046872">
    <property type="term" value="F:metal ion binding"/>
    <property type="evidence" value="ECO:0007669"/>
    <property type="project" value="UniProtKB-UniRule"/>
</dbReference>
<dbReference type="EC" id="3.1.3.16" evidence="1"/>
<evidence type="ECO:0000256" key="1">
    <source>
        <dbReference type="RuleBase" id="RU366020"/>
    </source>
</evidence>
<keyword evidence="1" id="KW-0378">Hydrolase</keyword>